<evidence type="ECO:0000313" key="3">
    <source>
        <dbReference type="Proteomes" id="UP000291483"/>
    </source>
</evidence>
<dbReference type="InterPro" id="IPR052897">
    <property type="entry name" value="Sec-Metab_Biosynth_Hydrolase"/>
</dbReference>
<dbReference type="InterPro" id="IPR029058">
    <property type="entry name" value="AB_hydrolase_fold"/>
</dbReference>
<accession>A0A4Q8AN75</accession>
<proteinExistence type="predicted"/>
<dbReference type="GO" id="GO:0016787">
    <property type="term" value="F:hydrolase activity"/>
    <property type="evidence" value="ECO:0007669"/>
    <property type="project" value="UniProtKB-KW"/>
</dbReference>
<comment type="caution">
    <text evidence="2">The sequence shown here is derived from an EMBL/GenBank/DDBJ whole genome shotgun (WGS) entry which is preliminary data.</text>
</comment>
<keyword evidence="2" id="KW-0378">Hydrolase</keyword>
<keyword evidence="3" id="KW-1185">Reference proteome</keyword>
<dbReference type="OrthoDB" id="9773549at2"/>
<gene>
    <name evidence="2" type="ORF">EV379_2383</name>
</gene>
<reference evidence="2 3" key="1">
    <citation type="submission" date="2019-02" db="EMBL/GenBank/DDBJ databases">
        <title>Sequencing the genomes of 1000 actinobacteria strains.</title>
        <authorList>
            <person name="Klenk H.-P."/>
        </authorList>
    </citation>
    <scope>NUCLEOTIDE SEQUENCE [LARGE SCALE GENOMIC DNA]</scope>
    <source>
        <strain evidence="2 3">DSM 18319</strain>
    </source>
</reference>
<dbReference type="EMBL" id="SHLC01000001">
    <property type="protein sequence ID" value="RZU66037.1"/>
    <property type="molecule type" value="Genomic_DNA"/>
</dbReference>
<sequence length="252" mass="26769">MDHTTNTLPTSSLPTNTLPSLILVPGHWLGAWAWDGVASELRARGHAVTAVTLPGLDPDDPDRATRTLDDQAEALRQAVAAASADGSAVVLVAHSGAGVPVSLLLDQDPTAVSRVVYVDSGPSGDGSVFDADFPAEQADSELPPFDQLQASPDGVSEQDLRVFRERAVPQPGPVMRQVVHLTNDARRDVPSTIIACSFPSEVLMQMARAGNEMMAEVASLRDLELVDLPTGHWPMWSRPVELAATISTAAER</sequence>
<dbReference type="AlphaFoldDB" id="A0A4Q8AN75"/>
<dbReference type="Gene3D" id="3.40.50.1820">
    <property type="entry name" value="alpha/beta hydrolase"/>
    <property type="match status" value="1"/>
</dbReference>
<dbReference type="PANTHER" id="PTHR37017">
    <property type="entry name" value="AB HYDROLASE-1 DOMAIN-CONTAINING PROTEIN-RELATED"/>
    <property type="match status" value="1"/>
</dbReference>
<dbReference type="Proteomes" id="UP000291483">
    <property type="component" value="Unassembled WGS sequence"/>
</dbReference>
<evidence type="ECO:0000313" key="2">
    <source>
        <dbReference type="EMBL" id="RZU66037.1"/>
    </source>
</evidence>
<dbReference type="SUPFAM" id="SSF53474">
    <property type="entry name" value="alpha/beta-Hydrolases"/>
    <property type="match status" value="1"/>
</dbReference>
<organism evidence="2 3">
    <name type="scientific">Microterricola gilva</name>
    <dbReference type="NCBI Taxonomy" id="393267"/>
    <lineage>
        <taxon>Bacteria</taxon>
        <taxon>Bacillati</taxon>
        <taxon>Actinomycetota</taxon>
        <taxon>Actinomycetes</taxon>
        <taxon>Micrococcales</taxon>
        <taxon>Microbacteriaceae</taxon>
        <taxon>Microterricola</taxon>
    </lineage>
</organism>
<feature type="domain" description="AB hydrolase-1" evidence="1">
    <location>
        <begin position="21"/>
        <end position="244"/>
    </location>
</feature>
<dbReference type="Pfam" id="PF12697">
    <property type="entry name" value="Abhydrolase_6"/>
    <property type="match status" value="1"/>
</dbReference>
<dbReference type="PANTHER" id="PTHR37017:SF11">
    <property type="entry name" value="ESTERASE_LIPASE_THIOESTERASE DOMAIN-CONTAINING PROTEIN"/>
    <property type="match status" value="1"/>
</dbReference>
<dbReference type="RefSeq" id="WP_130506291.1">
    <property type="nucleotide sequence ID" value="NZ_SHLC01000001.1"/>
</dbReference>
<dbReference type="InterPro" id="IPR000073">
    <property type="entry name" value="AB_hydrolase_1"/>
</dbReference>
<name>A0A4Q8AN75_9MICO</name>
<protein>
    <submittedName>
        <fullName evidence="2">Alpha/beta hydrolase family protein</fullName>
    </submittedName>
</protein>
<evidence type="ECO:0000259" key="1">
    <source>
        <dbReference type="Pfam" id="PF12697"/>
    </source>
</evidence>